<evidence type="ECO:0000256" key="6">
    <source>
        <dbReference type="ARBA" id="ARBA00022989"/>
    </source>
</evidence>
<dbReference type="EMBL" id="CP015054">
    <property type="protein sequence ID" value="QGN14015.1"/>
    <property type="molecule type" value="Genomic_DNA"/>
</dbReference>
<dbReference type="InterPro" id="IPR009038">
    <property type="entry name" value="GOLD_dom"/>
</dbReference>
<gene>
    <name evidence="12" type="primary">ERP3</name>
    <name evidence="12" type="ORF">FIM1_666</name>
</gene>
<feature type="transmembrane region" description="Helical" evidence="9">
    <location>
        <begin position="181"/>
        <end position="203"/>
    </location>
</feature>
<evidence type="ECO:0000259" key="11">
    <source>
        <dbReference type="PROSITE" id="PS50866"/>
    </source>
</evidence>
<sequence>MRLLLLILYLVSGSSASPITLQLAPNEKECVYVDIAGEACHISYYFAVQEGEYNAFNVEYELWSPENKDSPINAQKDKVQGEWTFAAVYPGEYALCVIGDNYTKIVDLDIVKICADEPDKPKDSRLNIDYIGYSQAPSVEDSVNLIERQLQVLERNLKFYKSRSERNNYTVRSIRSRIGTISMWIIILVPLLALLQIILMKYVMVKFGS</sequence>
<comment type="subcellular location">
    <subcellularLocation>
        <location evidence="1 8">Membrane</location>
        <topology evidence="1 8">Single-pass type I membrane protein</topology>
    </subcellularLocation>
</comment>
<evidence type="ECO:0000313" key="12">
    <source>
        <dbReference type="EMBL" id="QGN14015.1"/>
    </source>
</evidence>
<accession>A0ABX6EP36</accession>
<dbReference type="Proteomes" id="UP000422736">
    <property type="component" value="Chromosome 1"/>
</dbReference>
<keyword evidence="3 8" id="KW-0812">Transmembrane</keyword>
<reference evidence="12 13" key="1">
    <citation type="submission" date="2016-03" db="EMBL/GenBank/DDBJ databases">
        <title>How can Kluyveromyces marxianus grow so fast - potential evolutionary course in Saccharomyces Complex revealed by comparative genomics.</title>
        <authorList>
            <person name="Mo W."/>
            <person name="Lu W."/>
            <person name="Yang X."/>
            <person name="Qi J."/>
            <person name="Lv H."/>
        </authorList>
    </citation>
    <scope>NUCLEOTIDE SEQUENCE [LARGE SCALE GENOMIC DNA]</scope>
    <source>
        <strain evidence="12 13">FIM1</strain>
    </source>
</reference>
<evidence type="ECO:0000256" key="3">
    <source>
        <dbReference type="ARBA" id="ARBA00022692"/>
    </source>
</evidence>
<name>A0ABX6EP36_KLUMA</name>
<evidence type="ECO:0000256" key="9">
    <source>
        <dbReference type="SAM" id="Phobius"/>
    </source>
</evidence>
<comment type="similarity">
    <text evidence="2 8">Belongs to the EMP24/GP25L family.</text>
</comment>
<dbReference type="SMART" id="SM01190">
    <property type="entry name" value="EMP24_GP25L"/>
    <property type="match status" value="1"/>
</dbReference>
<dbReference type="InterPro" id="IPR015720">
    <property type="entry name" value="Emp24-like"/>
</dbReference>
<dbReference type="Pfam" id="PF01105">
    <property type="entry name" value="EMP24_GP25L"/>
    <property type="match status" value="1"/>
</dbReference>
<evidence type="ECO:0000256" key="2">
    <source>
        <dbReference type="ARBA" id="ARBA00007104"/>
    </source>
</evidence>
<feature type="chain" id="PRO_5047427068" evidence="10">
    <location>
        <begin position="17"/>
        <end position="209"/>
    </location>
</feature>
<dbReference type="PROSITE" id="PS50866">
    <property type="entry name" value="GOLD"/>
    <property type="match status" value="1"/>
</dbReference>
<evidence type="ECO:0000256" key="7">
    <source>
        <dbReference type="ARBA" id="ARBA00023136"/>
    </source>
</evidence>
<keyword evidence="6 9" id="KW-1133">Transmembrane helix</keyword>
<feature type="domain" description="GOLD" evidence="11">
    <location>
        <begin position="28"/>
        <end position="159"/>
    </location>
</feature>
<keyword evidence="7 9" id="KW-0472">Membrane</keyword>
<keyword evidence="4 10" id="KW-0732">Signal</keyword>
<evidence type="ECO:0000313" key="13">
    <source>
        <dbReference type="Proteomes" id="UP000422736"/>
    </source>
</evidence>
<proteinExistence type="inferred from homology"/>
<feature type="signal peptide" evidence="10">
    <location>
        <begin position="1"/>
        <end position="16"/>
    </location>
</feature>
<evidence type="ECO:0000256" key="1">
    <source>
        <dbReference type="ARBA" id="ARBA00004479"/>
    </source>
</evidence>
<evidence type="ECO:0000256" key="10">
    <source>
        <dbReference type="SAM" id="SignalP"/>
    </source>
</evidence>
<evidence type="ECO:0000256" key="4">
    <source>
        <dbReference type="ARBA" id="ARBA00022729"/>
    </source>
</evidence>
<dbReference type="PANTHER" id="PTHR22811">
    <property type="entry name" value="TRANSMEMBRANE EMP24 DOMAIN-CONTAINING PROTEIN"/>
    <property type="match status" value="1"/>
</dbReference>
<keyword evidence="5" id="KW-0931">ER-Golgi transport</keyword>
<keyword evidence="13" id="KW-1185">Reference proteome</keyword>
<keyword evidence="5" id="KW-0813">Transport</keyword>
<evidence type="ECO:0000256" key="5">
    <source>
        <dbReference type="ARBA" id="ARBA00022892"/>
    </source>
</evidence>
<organism evidence="12 13">
    <name type="scientific">Kluyveromyces marxianus</name>
    <name type="common">Yeast</name>
    <name type="synonym">Candida kefyr</name>
    <dbReference type="NCBI Taxonomy" id="4911"/>
    <lineage>
        <taxon>Eukaryota</taxon>
        <taxon>Fungi</taxon>
        <taxon>Dikarya</taxon>
        <taxon>Ascomycota</taxon>
        <taxon>Saccharomycotina</taxon>
        <taxon>Saccharomycetes</taxon>
        <taxon>Saccharomycetales</taxon>
        <taxon>Saccharomycetaceae</taxon>
        <taxon>Kluyveromyces</taxon>
    </lineage>
</organism>
<evidence type="ECO:0000256" key="8">
    <source>
        <dbReference type="RuleBase" id="RU003827"/>
    </source>
</evidence>
<protein>
    <submittedName>
        <fullName evidence="12">Protein ERP3</fullName>
    </submittedName>
</protein>